<dbReference type="InterPro" id="IPR029045">
    <property type="entry name" value="ClpP/crotonase-like_dom_sf"/>
</dbReference>
<gene>
    <name evidence="4" type="ORF">SAMN04487900_11517</name>
    <name evidence="3" type="ORF">SAMN04487901_11252</name>
</gene>
<dbReference type="PROSITE" id="PS51257">
    <property type="entry name" value="PROKAR_LIPOPROTEIN"/>
    <property type="match status" value="1"/>
</dbReference>
<evidence type="ECO:0000313" key="4">
    <source>
        <dbReference type="EMBL" id="SDO31278.1"/>
    </source>
</evidence>
<dbReference type="OrthoDB" id="2040956at2"/>
<feature type="signal peptide" evidence="1">
    <location>
        <begin position="1"/>
        <end position="24"/>
    </location>
</feature>
<dbReference type="GO" id="GO:0006508">
    <property type="term" value="P:proteolysis"/>
    <property type="evidence" value="ECO:0007669"/>
    <property type="project" value="InterPro"/>
</dbReference>
<evidence type="ECO:0000313" key="6">
    <source>
        <dbReference type="Proteomes" id="UP000199134"/>
    </source>
</evidence>
<evidence type="ECO:0000313" key="3">
    <source>
        <dbReference type="EMBL" id="SDG90843.1"/>
    </source>
</evidence>
<dbReference type="SUPFAM" id="SSF52096">
    <property type="entry name" value="ClpP/crotonase"/>
    <property type="match status" value="1"/>
</dbReference>
<dbReference type="AlphaFoldDB" id="A0A1H0IIQ3"/>
<evidence type="ECO:0000313" key="5">
    <source>
        <dbReference type="Proteomes" id="UP000198779"/>
    </source>
</evidence>
<dbReference type="Proteomes" id="UP000199134">
    <property type="component" value="Unassembled WGS sequence"/>
</dbReference>
<evidence type="ECO:0000259" key="2">
    <source>
        <dbReference type="Pfam" id="PF03572"/>
    </source>
</evidence>
<name>A0A1H0IIQ3_9BACT</name>
<dbReference type="Gene3D" id="3.90.226.10">
    <property type="entry name" value="2-enoyl-CoA Hydratase, Chain A, domain 1"/>
    <property type="match status" value="1"/>
</dbReference>
<feature type="chain" id="PRO_5041051519" evidence="1">
    <location>
        <begin position="25"/>
        <end position="612"/>
    </location>
</feature>
<dbReference type="EMBL" id="FNIW01000015">
    <property type="protein sequence ID" value="SDO31278.1"/>
    <property type="molecule type" value="Genomic_DNA"/>
</dbReference>
<accession>A0A1H0IIQ3</accession>
<feature type="domain" description="Tail specific protease" evidence="2">
    <location>
        <begin position="417"/>
        <end position="573"/>
    </location>
</feature>
<proteinExistence type="predicted"/>
<accession>A0A1G7Y3A3</accession>
<dbReference type="STRING" id="645274.SAMN04487901_11252"/>
<dbReference type="Pfam" id="PF03572">
    <property type="entry name" value="Peptidase_S41"/>
    <property type="match status" value="1"/>
</dbReference>
<dbReference type="Proteomes" id="UP000198779">
    <property type="component" value="Unassembled WGS sequence"/>
</dbReference>
<organism evidence="4 6">
    <name type="scientific">Prevotella communis</name>
    <dbReference type="NCBI Taxonomy" id="2913614"/>
    <lineage>
        <taxon>Bacteria</taxon>
        <taxon>Pseudomonadati</taxon>
        <taxon>Bacteroidota</taxon>
        <taxon>Bacteroidia</taxon>
        <taxon>Bacteroidales</taxon>
        <taxon>Prevotellaceae</taxon>
        <taxon>Prevotella</taxon>
    </lineage>
</organism>
<dbReference type="RefSeq" id="WP_091818333.1">
    <property type="nucleotide sequence ID" value="NZ_FNCQ01000012.1"/>
</dbReference>
<protein>
    <submittedName>
        <fullName evidence="4">Peptidase family S41</fullName>
    </submittedName>
</protein>
<sequence length="612" mass="67849">MKKNIMTLAAVLCCAMTTVFTACTDDDNSVKQPETNPDDQTAYTEKMVPVNRDGNNSGTVAIRFYEDMPSVPYISVADFQGIVVPGTTVSVTKTGTGTYELKNAGGTLTVSTVAETCAFDDFLGFTNQMGLVQAGMENGYYDGLPYVRFNHQTLSGGSPAVTFDYSTYGINLRADDSAVYFPFATLADLYADLYGHNTACNGEKVVYDSKDDNGDDGIGGLDSDFKMENLMKNKERKADMVAYNYAELCFTIDHFYGMPTGSDFEKSIQEKGLDKTLEADADGQTVKQLLLSANTDDYADGMCMLYAYLYDGGHTAIWYTEPSATFAEKYPSLYSYYDERVTVDRYRKGLQLGSLTLPLREAFFGDNSTYHKKGNTAICHFDSFSHSDKQAWLDYYQGKGSRPTLATSPEDPMAIFLDALEQAAADPEVKNFVLDLSANTGGSSDVVMAMTSLMYDQSLFRVYNVLTGQKTVWYYDVDRNFDGKYDAQDKDVHYDLNFCIITSPISFSCGNLYPSLCKDAGLLIAGQKSGGGSCAVGAYRTADGFYYQISAARARLSDANWQNINDGITPHVTIDYAKDINVTYEGHDYTLYYYNNFWDFDNLSTIIGEYYK</sequence>
<reference evidence="3 6" key="2">
    <citation type="submission" date="2016-10" db="EMBL/GenBank/DDBJ databases">
        <authorList>
            <person name="de Groot N.N."/>
        </authorList>
    </citation>
    <scope>NUCLEOTIDE SEQUENCE [LARGE SCALE GENOMIC DNA]</scope>
    <source>
        <strain evidence="6">BP1-145</strain>
        <strain evidence="3">BP1-148</strain>
    </source>
</reference>
<evidence type="ECO:0000256" key="1">
    <source>
        <dbReference type="SAM" id="SignalP"/>
    </source>
</evidence>
<dbReference type="EMBL" id="FNCQ01000012">
    <property type="protein sequence ID" value="SDG90843.1"/>
    <property type="molecule type" value="Genomic_DNA"/>
</dbReference>
<dbReference type="GO" id="GO:0008236">
    <property type="term" value="F:serine-type peptidase activity"/>
    <property type="evidence" value="ECO:0007669"/>
    <property type="project" value="InterPro"/>
</dbReference>
<reference evidence="4 5" key="1">
    <citation type="submission" date="2016-10" db="EMBL/GenBank/DDBJ databases">
        <authorList>
            <person name="Varghese N."/>
            <person name="Submissions S."/>
        </authorList>
    </citation>
    <scope>NUCLEOTIDE SEQUENCE</scope>
    <source>
        <strain evidence="4">BP1-145</strain>
        <strain evidence="5">BP1-148</strain>
    </source>
</reference>
<keyword evidence="5" id="KW-1185">Reference proteome</keyword>
<dbReference type="InterPro" id="IPR005151">
    <property type="entry name" value="Tail-specific_protease"/>
</dbReference>
<keyword evidence="1" id="KW-0732">Signal</keyword>